<dbReference type="PANTHER" id="PTHR30111:SF1">
    <property type="entry name" value="33 KDA CHAPERONIN"/>
    <property type="match status" value="1"/>
</dbReference>
<dbReference type="PANTHER" id="PTHR30111">
    <property type="entry name" value="33 KDA CHAPERONIN"/>
    <property type="match status" value="1"/>
</dbReference>
<dbReference type="Gene3D" id="3.90.1280.10">
    <property type="entry name" value="HSP33 redox switch-like"/>
    <property type="match status" value="1"/>
</dbReference>
<dbReference type="GO" id="GO:0051082">
    <property type="term" value="F:unfolded protein binding"/>
    <property type="evidence" value="ECO:0007669"/>
    <property type="project" value="InterPro"/>
</dbReference>
<keyword evidence="5" id="KW-0676">Redox-active center</keyword>
<dbReference type="GO" id="GO:0005737">
    <property type="term" value="C:cytoplasm"/>
    <property type="evidence" value="ECO:0007669"/>
    <property type="project" value="InterPro"/>
</dbReference>
<dbReference type="InterPro" id="IPR016153">
    <property type="entry name" value="Heat_shock_Hsp33_N"/>
</dbReference>
<dbReference type="GO" id="GO:0044183">
    <property type="term" value="F:protein folding chaperone"/>
    <property type="evidence" value="ECO:0007669"/>
    <property type="project" value="TreeGrafter"/>
</dbReference>
<dbReference type="SUPFAM" id="SSF118352">
    <property type="entry name" value="HSP33 redox switch-like"/>
    <property type="match status" value="1"/>
</dbReference>
<evidence type="ECO:0000313" key="6">
    <source>
        <dbReference type="EMBL" id="PZR12075.1"/>
    </source>
</evidence>
<evidence type="ECO:0000313" key="7">
    <source>
        <dbReference type="Proteomes" id="UP000249061"/>
    </source>
</evidence>
<organism evidence="6 7">
    <name type="scientific">Archangium gephyra</name>
    <dbReference type="NCBI Taxonomy" id="48"/>
    <lineage>
        <taxon>Bacteria</taxon>
        <taxon>Pseudomonadati</taxon>
        <taxon>Myxococcota</taxon>
        <taxon>Myxococcia</taxon>
        <taxon>Myxococcales</taxon>
        <taxon>Cystobacterineae</taxon>
        <taxon>Archangiaceae</taxon>
        <taxon>Archangium</taxon>
    </lineage>
</organism>
<name>A0A2W5TLA1_9BACT</name>
<evidence type="ECO:0000256" key="3">
    <source>
        <dbReference type="ARBA" id="ARBA00023157"/>
    </source>
</evidence>
<evidence type="ECO:0000256" key="4">
    <source>
        <dbReference type="ARBA" id="ARBA00023186"/>
    </source>
</evidence>
<accession>A0A2W5TLA1</accession>
<evidence type="ECO:0000256" key="5">
    <source>
        <dbReference type="ARBA" id="ARBA00023284"/>
    </source>
</evidence>
<dbReference type="Gene3D" id="3.55.30.10">
    <property type="entry name" value="Hsp33 domain"/>
    <property type="match status" value="1"/>
</dbReference>
<keyword evidence="2" id="KW-0862">Zinc</keyword>
<dbReference type="EMBL" id="QFQP01000013">
    <property type="protein sequence ID" value="PZR12075.1"/>
    <property type="molecule type" value="Genomic_DNA"/>
</dbReference>
<evidence type="ECO:0000256" key="1">
    <source>
        <dbReference type="ARBA" id="ARBA00022490"/>
    </source>
</evidence>
<proteinExistence type="predicted"/>
<dbReference type="InterPro" id="IPR000397">
    <property type="entry name" value="Heat_shock_Hsp33"/>
</dbReference>
<protein>
    <submittedName>
        <fullName evidence="6">Hsp33 family molecular chaperone HslO</fullName>
    </submittedName>
</protein>
<dbReference type="SUPFAM" id="SSF64397">
    <property type="entry name" value="Hsp33 domain"/>
    <property type="match status" value="1"/>
</dbReference>
<dbReference type="PIRSF" id="PIRSF005261">
    <property type="entry name" value="Heat_shock_Hsp33"/>
    <property type="match status" value="1"/>
</dbReference>
<keyword evidence="3" id="KW-1015">Disulfide bond</keyword>
<sequence>MADAVVRTLLNESNLKVSVVVATQVAREARTRHALASASASLFAQGLAAGALMASLQKEETRINLQLECDGPLRGYFVDASVSGAMRGYVKNPNVEVELAEGQFQWRAALGNSGFISVLRDMGGEYYRSAVELTTMQLQDDLNHYFRVSEQIATRVMLQLTHLGDENLGVMAGVLVQALPDGDLKALDALAAALPERLRAWCDAGGGEAEALLAALLPGEVPIARTDVRFECTCSKERALNTLAAFGADEIQEIVDTMGSTAVTCQFCGTKHEITLVDLWDLLEGLGRPQLRN</sequence>
<evidence type="ECO:0000256" key="2">
    <source>
        <dbReference type="ARBA" id="ARBA00022833"/>
    </source>
</evidence>
<dbReference type="Proteomes" id="UP000249061">
    <property type="component" value="Unassembled WGS sequence"/>
</dbReference>
<dbReference type="Pfam" id="PF01430">
    <property type="entry name" value="HSP33"/>
    <property type="match status" value="1"/>
</dbReference>
<comment type="caution">
    <text evidence="6">The sequence shown here is derived from an EMBL/GenBank/DDBJ whole genome shotgun (WGS) entry which is preliminary data.</text>
</comment>
<dbReference type="InterPro" id="IPR016154">
    <property type="entry name" value="Heat_shock_Hsp33_C"/>
</dbReference>
<gene>
    <name evidence="6" type="ORF">DI536_16685</name>
</gene>
<dbReference type="GO" id="GO:0042026">
    <property type="term" value="P:protein refolding"/>
    <property type="evidence" value="ECO:0007669"/>
    <property type="project" value="TreeGrafter"/>
</dbReference>
<dbReference type="AlphaFoldDB" id="A0A2W5TLA1"/>
<keyword evidence="1" id="KW-0963">Cytoplasm</keyword>
<reference evidence="6 7" key="1">
    <citation type="submission" date="2017-08" db="EMBL/GenBank/DDBJ databases">
        <title>Infants hospitalized years apart are colonized by the same room-sourced microbial strains.</title>
        <authorList>
            <person name="Brooks B."/>
            <person name="Olm M.R."/>
            <person name="Firek B.A."/>
            <person name="Baker R."/>
            <person name="Thomas B.C."/>
            <person name="Morowitz M.J."/>
            <person name="Banfield J.F."/>
        </authorList>
    </citation>
    <scope>NUCLEOTIDE SEQUENCE [LARGE SCALE GENOMIC DNA]</scope>
    <source>
        <strain evidence="6">S2_003_000_R2_14</strain>
    </source>
</reference>
<keyword evidence="4" id="KW-0143">Chaperone</keyword>